<dbReference type="EMBL" id="CP061799">
    <property type="protein sequence ID" value="QTA78081.1"/>
    <property type="molecule type" value="Genomic_DNA"/>
</dbReference>
<dbReference type="KEGG" id="dli:dnl_02910"/>
<evidence type="ECO:0000259" key="6">
    <source>
        <dbReference type="PROSITE" id="PS50112"/>
    </source>
</evidence>
<dbReference type="InterPro" id="IPR001789">
    <property type="entry name" value="Sig_transdc_resp-reg_receiver"/>
</dbReference>
<dbReference type="PROSITE" id="PS50110">
    <property type="entry name" value="RESPONSE_REGULATORY"/>
    <property type="match status" value="1"/>
</dbReference>
<dbReference type="SMART" id="SM00388">
    <property type="entry name" value="HisKA"/>
    <property type="match status" value="1"/>
</dbReference>
<dbReference type="NCBIfam" id="TIGR00229">
    <property type="entry name" value="sensory_box"/>
    <property type="match status" value="1"/>
</dbReference>
<dbReference type="SUPFAM" id="SSF52172">
    <property type="entry name" value="CheY-like"/>
    <property type="match status" value="1"/>
</dbReference>
<dbReference type="Gene3D" id="3.30.450.20">
    <property type="entry name" value="PAS domain"/>
    <property type="match status" value="1"/>
</dbReference>
<dbReference type="GO" id="GO:0000155">
    <property type="term" value="F:phosphorelay sensor kinase activity"/>
    <property type="evidence" value="ECO:0007669"/>
    <property type="project" value="InterPro"/>
</dbReference>
<keyword evidence="4" id="KW-0175">Coiled coil</keyword>
<sequence length="405" mass="46016">MNIFEMSAEKYGVLDHAPVGICVINDDYTILFWNRCLEDWTGITKKHILGKKLEKYFPDLGAPKYKKRLETIFEGGPPAIFSSQLHKYVFPCLLSNGENRIQHTTVSGIPAFNKKGYFALWAVTDVTELTQRIDKYRAMRNTALDEIQQRKKTEQGLKAANRKILEQQKAVIEEERLKVLLQMSGATAHELNQPLMSLLGNIELMALNMEDREKLVKHIKNIEEAGQRIAGIVKKIQSIRHYEIKPYMGNGSIVNIDQAISILFIEDSDQNFIKIKDAAKCVPQVCLFRAMGIESGIRILKNRQIDLVFSACLFLDGTGTDLLQRLKSEELEIPVIIISDQDDEITAGSMIHAGAYDYLHIDMINRSSFSQLVLNNLEKARLKREIREANKKISQISNVYAVMTG</sequence>
<dbReference type="InterPro" id="IPR013656">
    <property type="entry name" value="PAS_4"/>
</dbReference>
<feature type="domain" description="PAS" evidence="6">
    <location>
        <begin position="13"/>
        <end position="76"/>
    </location>
</feature>
<dbReference type="AlphaFoldDB" id="A0A975B3G9"/>
<dbReference type="SUPFAM" id="SSF55785">
    <property type="entry name" value="PYP-like sensor domain (PAS domain)"/>
    <property type="match status" value="1"/>
</dbReference>
<dbReference type="InterPro" id="IPR003661">
    <property type="entry name" value="HisK_dim/P_dom"/>
</dbReference>
<evidence type="ECO:0000256" key="2">
    <source>
        <dbReference type="ARBA" id="ARBA00012438"/>
    </source>
</evidence>
<dbReference type="EC" id="2.7.13.3" evidence="2"/>
<dbReference type="CDD" id="cd00130">
    <property type="entry name" value="PAS"/>
    <property type="match status" value="1"/>
</dbReference>
<comment type="catalytic activity">
    <reaction evidence="1">
        <text>ATP + protein L-histidine = ADP + protein N-phospho-L-histidine.</text>
        <dbReference type="EC" id="2.7.13.3"/>
    </reaction>
</comment>
<keyword evidence="7" id="KW-0418">Kinase</keyword>
<dbReference type="CDD" id="cd00156">
    <property type="entry name" value="REC"/>
    <property type="match status" value="1"/>
</dbReference>
<evidence type="ECO:0000259" key="5">
    <source>
        <dbReference type="PROSITE" id="PS50110"/>
    </source>
</evidence>
<dbReference type="Pfam" id="PF00512">
    <property type="entry name" value="HisKA"/>
    <property type="match status" value="1"/>
</dbReference>
<dbReference type="InterPro" id="IPR011006">
    <property type="entry name" value="CheY-like_superfamily"/>
</dbReference>
<dbReference type="Gene3D" id="1.10.287.130">
    <property type="match status" value="1"/>
</dbReference>
<evidence type="ECO:0000256" key="1">
    <source>
        <dbReference type="ARBA" id="ARBA00000085"/>
    </source>
</evidence>
<keyword evidence="8" id="KW-1185">Reference proteome</keyword>
<protein>
    <recommendedName>
        <fullName evidence="2">histidine kinase</fullName>
        <ecNumber evidence="2">2.7.13.3</ecNumber>
    </recommendedName>
</protein>
<evidence type="ECO:0000256" key="3">
    <source>
        <dbReference type="PROSITE-ProRule" id="PRU00169"/>
    </source>
</evidence>
<organism evidence="7 8">
    <name type="scientific">Desulfonema limicola</name>
    <dbReference type="NCBI Taxonomy" id="45656"/>
    <lineage>
        <taxon>Bacteria</taxon>
        <taxon>Pseudomonadati</taxon>
        <taxon>Thermodesulfobacteriota</taxon>
        <taxon>Desulfobacteria</taxon>
        <taxon>Desulfobacterales</taxon>
        <taxon>Desulfococcaceae</taxon>
        <taxon>Desulfonema</taxon>
    </lineage>
</organism>
<dbReference type="CDD" id="cd00082">
    <property type="entry name" value="HisKA"/>
    <property type="match status" value="1"/>
</dbReference>
<gene>
    <name evidence="7" type="ORF">dnl_02910</name>
</gene>
<evidence type="ECO:0000256" key="4">
    <source>
        <dbReference type="SAM" id="Coils"/>
    </source>
</evidence>
<dbReference type="InterPro" id="IPR035965">
    <property type="entry name" value="PAS-like_dom_sf"/>
</dbReference>
<accession>A0A975B3G9</accession>
<dbReference type="PROSITE" id="PS50112">
    <property type="entry name" value="PAS"/>
    <property type="match status" value="1"/>
</dbReference>
<evidence type="ECO:0000313" key="7">
    <source>
        <dbReference type="EMBL" id="QTA78081.1"/>
    </source>
</evidence>
<dbReference type="Proteomes" id="UP000663720">
    <property type="component" value="Chromosome"/>
</dbReference>
<evidence type="ECO:0000313" key="8">
    <source>
        <dbReference type="Proteomes" id="UP000663720"/>
    </source>
</evidence>
<dbReference type="SMART" id="SM00091">
    <property type="entry name" value="PAS"/>
    <property type="match status" value="1"/>
</dbReference>
<dbReference type="Pfam" id="PF08448">
    <property type="entry name" value="PAS_4"/>
    <property type="match status" value="1"/>
</dbReference>
<feature type="domain" description="Response regulatory" evidence="5">
    <location>
        <begin position="261"/>
        <end position="376"/>
    </location>
</feature>
<keyword evidence="7" id="KW-0808">Transferase</keyword>
<name>A0A975B3G9_9BACT</name>
<dbReference type="Pfam" id="PF00072">
    <property type="entry name" value="Response_reg"/>
    <property type="match status" value="1"/>
</dbReference>
<feature type="coiled-coil region" evidence="4">
    <location>
        <begin position="372"/>
        <end position="399"/>
    </location>
</feature>
<dbReference type="RefSeq" id="WP_207689982.1">
    <property type="nucleotide sequence ID" value="NZ_CP061799.1"/>
</dbReference>
<reference evidence="7" key="1">
    <citation type="journal article" date="2021" name="Microb. Physiol.">
        <title>Proteogenomic Insights into the Physiology of Marine, Sulfate-Reducing, Filamentous Desulfonema limicola and Desulfonema magnum.</title>
        <authorList>
            <person name="Schnaars V."/>
            <person name="Wohlbrand L."/>
            <person name="Scheve S."/>
            <person name="Hinrichs C."/>
            <person name="Reinhardt R."/>
            <person name="Rabus R."/>
        </authorList>
    </citation>
    <scope>NUCLEOTIDE SEQUENCE</scope>
    <source>
        <strain evidence="7">5ac10</strain>
    </source>
</reference>
<dbReference type="InterPro" id="IPR000014">
    <property type="entry name" value="PAS"/>
</dbReference>
<dbReference type="Gene3D" id="3.40.50.2300">
    <property type="match status" value="1"/>
</dbReference>
<feature type="coiled-coil region" evidence="4">
    <location>
        <begin position="126"/>
        <end position="177"/>
    </location>
</feature>
<proteinExistence type="predicted"/>
<dbReference type="InterPro" id="IPR036097">
    <property type="entry name" value="HisK_dim/P_sf"/>
</dbReference>
<comment type="caution">
    <text evidence="3">Lacks conserved residue(s) required for the propagation of feature annotation.</text>
</comment>
<dbReference type="SUPFAM" id="SSF47384">
    <property type="entry name" value="Homodimeric domain of signal transducing histidine kinase"/>
    <property type="match status" value="1"/>
</dbReference>